<dbReference type="GO" id="GO:0005829">
    <property type="term" value="C:cytosol"/>
    <property type="evidence" value="ECO:0007669"/>
    <property type="project" value="TreeGrafter"/>
</dbReference>
<dbReference type="GO" id="GO:0008831">
    <property type="term" value="F:dTDP-4-dehydrorhamnose reductase activity"/>
    <property type="evidence" value="ECO:0007669"/>
    <property type="project" value="UniProtKB-EC"/>
</dbReference>
<dbReference type="STRING" id="926559.JoomaDRAFT_2510"/>
<evidence type="ECO:0000256" key="5">
    <source>
        <dbReference type="ARBA" id="ARBA00048200"/>
    </source>
</evidence>
<dbReference type="PANTHER" id="PTHR10491">
    <property type="entry name" value="DTDP-4-DEHYDRORHAMNOSE REDUCTASE"/>
    <property type="match status" value="1"/>
</dbReference>
<organism evidence="8 9">
    <name type="scientific">Galbibacter orientalis DSM 19592</name>
    <dbReference type="NCBI Taxonomy" id="926559"/>
    <lineage>
        <taxon>Bacteria</taxon>
        <taxon>Pseudomonadati</taxon>
        <taxon>Bacteroidota</taxon>
        <taxon>Flavobacteriia</taxon>
        <taxon>Flavobacteriales</taxon>
        <taxon>Flavobacteriaceae</taxon>
        <taxon>Galbibacter</taxon>
    </lineage>
</organism>
<comment type="function">
    <text evidence="6">Catalyzes the reduction of dTDP-6-deoxy-L-lyxo-4-hexulose to yield dTDP-L-rhamnose.</text>
</comment>
<dbReference type="NCBIfam" id="TIGR01214">
    <property type="entry name" value="rmlD"/>
    <property type="match status" value="1"/>
</dbReference>
<dbReference type="EMBL" id="JH651379">
    <property type="protein sequence ID" value="EIJ39489.1"/>
    <property type="molecule type" value="Genomic_DNA"/>
</dbReference>
<dbReference type="SUPFAM" id="SSF51735">
    <property type="entry name" value="NAD(P)-binding Rossmann-fold domains"/>
    <property type="match status" value="1"/>
</dbReference>
<accession>I3C796</accession>
<evidence type="ECO:0000256" key="6">
    <source>
        <dbReference type="RuleBase" id="RU364082"/>
    </source>
</evidence>
<protein>
    <recommendedName>
        <fullName evidence="4 6">dTDP-4-dehydrorhamnose reductase</fullName>
        <ecNumber evidence="3 6">1.1.1.133</ecNumber>
    </recommendedName>
</protein>
<dbReference type="GO" id="GO:0019305">
    <property type="term" value="P:dTDP-rhamnose biosynthetic process"/>
    <property type="evidence" value="ECO:0007669"/>
    <property type="project" value="UniProtKB-UniPathway"/>
</dbReference>
<reference evidence="8 9" key="1">
    <citation type="submission" date="2012-02" db="EMBL/GenBank/DDBJ databases">
        <title>Improved High-Quality Draft genome of Joostella marina DSM 19592.</title>
        <authorList>
            <consortium name="US DOE Joint Genome Institute (JGI-PGF)"/>
            <person name="Lucas S."/>
            <person name="Copeland A."/>
            <person name="Lapidus A."/>
            <person name="Bruce D."/>
            <person name="Goodwin L."/>
            <person name="Pitluck S."/>
            <person name="Peters L."/>
            <person name="Chertkov O."/>
            <person name="Ovchinnikova G."/>
            <person name="Kyrpides N."/>
            <person name="Mavromatis K."/>
            <person name="Detter J.C."/>
            <person name="Han C."/>
            <person name="Land M."/>
            <person name="Hauser L."/>
            <person name="Markowitz V."/>
            <person name="Cheng J.-F."/>
            <person name="Hugenholtz P."/>
            <person name="Woyke T."/>
            <person name="Wu D."/>
            <person name="Tindall B."/>
            <person name="Brambilla E."/>
            <person name="Klenk H.-P."/>
            <person name="Eisen J.A."/>
        </authorList>
    </citation>
    <scope>NUCLEOTIDE SEQUENCE [LARGE SCALE GENOMIC DNA]</scope>
    <source>
        <strain evidence="8 9">DSM 19592</strain>
    </source>
</reference>
<dbReference type="OrthoDB" id="9803892at2"/>
<dbReference type="InterPro" id="IPR005913">
    <property type="entry name" value="dTDP_dehydrorham_reduct"/>
</dbReference>
<keyword evidence="9" id="KW-1185">Reference proteome</keyword>
<evidence type="ECO:0000256" key="3">
    <source>
        <dbReference type="ARBA" id="ARBA00012929"/>
    </source>
</evidence>
<dbReference type="Proteomes" id="UP000004690">
    <property type="component" value="Unassembled WGS sequence"/>
</dbReference>
<dbReference type="InterPro" id="IPR029903">
    <property type="entry name" value="RmlD-like-bd"/>
</dbReference>
<dbReference type="Gene3D" id="3.40.50.720">
    <property type="entry name" value="NAD(P)-binding Rossmann-like Domain"/>
    <property type="match status" value="1"/>
</dbReference>
<evidence type="ECO:0000256" key="4">
    <source>
        <dbReference type="ARBA" id="ARBA00017099"/>
    </source>
</evidence>
<dbReference type="InterPro" id="IPR036291">
    <property type="entry name" value="NAD(P)-bd_dom_sf"/>
</dbReference>
<comment type="pathway">
    <text evidence="1 6">Carbohydrate biosynthesis; dTDP-L-rhamnose biosynthesis.</text>
</comment>
<evidence type="ECO:0000256" key="2">
    <source>
        <dbReference type="ARBA" id="ARBA00010944"/>
    </source>
</evidence>
<evidence type="ECO:0000259" key="7">
    <source>
        <dbReference type="Pfam" id="PF04321"/>
    </source>
</evidence>
<dbReference type="HOGENOM" id="CLU_045518_1_2_10"/>
<comment type="catalytic activity">
    <reaction evidence="5">
        <text>dTDP-beta-L-rhamnose + NADP(+) = dTDP-4-dehydro-beta-L-rhamnose + NADPH + H(+)</text>
        <dbReference type="Rhea" id="RHEA:21796"/>
        <dbReference type="ChEBI" id="CHEBI:15378"/>
        <dbReference type="ChEBI" id="CHEBI:57510"/>
        <dbReference type="ChEBI" id="CHEBI:57783"/>
        <dbReference type="ChEBI" id="CHEBI:58349"/>
        <dbReference type="ChEBI" id="CHEBI:62830"/>
        <dbReference type="EC" id="1.1.1.133"/>
    </reaction>
</comment>
<dbReference type="PANTHER" id="PTHR10491:SF4">
    <property type="entry name" value="METHIONINE ADENOSYLTRANSFERASE 2 SUBUNIT BETA"/>
    <property type="match status" value="1"/>
</dbReference>
<keyword evidence="6" id="KW-0521">NADP</keyword>
<proteinExistence type="inferred from homology"/>
<sequence length="305" mass="34658">MSDLKPEICHSEQACVEQGRSIEEQKKVTILVTGANGQLGLTIQKYKKEYENAVFIFCTSEELNITNEASIAEVFKKHQPDYCINCAAYTNVEKAEEEPGKAFLVNAEGVKKIAVACKEYQTTLIHISTDYVFDGEKGTPYTVTDKPNPINEYGKSKLKGEQCIQELLTAYFIIRTSWLYSKEFGKNFYKTIVEKAKEGQEIRVVDNQIGCPTDTENLVKYILMLIENSKKQIGFQQSINTPPLEGTGEDINTLYGIKHYCDTEILSWFDFAKKIVKQNEIEEVEVVCDNSYITKAKRPKYSVLL</sequence>
<dbReference type="Gene3D" id="3.90.25.10">
    <property type="entry name" value="UDP-galactose 4-epimerase, domain 1"/>
    <property type="match status" value="1"/>
</dbReference>
<dbReference type="Pfam" id="PF04321">
    <property type="entry name" value="RmlD_sub_bind"/>
    <property type="match status" value="1"/>
</dbReference>
<evidence type="ECO:0000313" key="8">
    <source>
        <dbReference type="EMBL" id="EIJ39489.1"/>
    </source>
</evidence>
<dbReference type="AlphaFoldDB" id="I3C796"/>
<evidence type="ECO:0000313" key="9">
    <source>
        <dbReference type="Proteomes" id="UP000004690"/>
    </source>
</evidence>
<name>I3C796_9FLAO</name>
<dbReference type="eggNOG" id="COG1091">
    <property type="taxonomic scope" value="Bacteria"/>
</dbReference>
<feature type="domain" description="RmlD-like substrate binding" evidence="7">
    <location>
        <begin position="29"/>
        <end position="304"/>
    </location>
</feature>
<evidence type="ECO:0000256" key="1">
    <source>
        <dbReference type="ARBA" id="ARBA00004781"/>
    </source>
</evidence>
<dbReference type="CDD" id="cd05254">
    <property type="entry name" value="dTDP_HR_like_SDR_e"/>
    <property type="match status" value="1"/>
</dbReference>
<dbReference type="EC" id="1.1.1.133" evidence="3 6"/>
<keyword evidence="6" id="KW-0560">Oxidoreductase</keyword>
<gene>
    <name evidence="8" type="ORF">JoomaDRAFT_2510</name>
</gene>
<comment type="similarity">
    <text evidence="2 6">Belongs to the dTDP-4-dehydrorhamnose reductase family.</text>
</comment>
<dbReference type="UniPathway" id="UPA00124"/>